<dbReference type="EMBL" id="CP065748">
    <property type="protein sequence ID" value="QPS79849.1"/>
    <property type="molecule type" value="Genomic_DNA"/>
</dbReference>
<sequence length="158" mass="17339">MATTARISGPVGRAAMNHPKDVFTVQQLLNGHMQRDPCRKLLKALSTCTTACVATVLSACSNPEEYTPTGQWEATEDLYVYTTNDHPLTIAFTIKKGEICAISKKPTIRKDLGYLQVLCAQGSGWEITGKFKRLGNQDDSHESLSKNKTTIYATLTIS</sequence>
<dbReference type="KEGG" id="dla:I6G47_22940"/>
<dbReference type="Proteomes" id="UP000595064">
    <property type="component" value="Chromosome"/>
</dbReference>
<dbReference type="RefSeq" id="WP_155524845.1">
    <property type="nucleotide sequence ID" value="NZ_CP065748.1"/>
</dbReference>
<gene>
    <name evidence="1" type="ORF">I6G47_22940</name>
</gene>
<name>A0A7T3DD25_9BURK</name>
<evidence type="ECO:0000313" key="1">
    <source>
        <dbReference type="EMBL" id="QPS79849.1"/>
    </source>
</evidence>
<dbReference type="AlphaFoldDB" id="A0A7T3DD25"/>
<accession>A0A7T3DD25</accession>
<reference evidence="1 2" key="1">
    <citation type="submission" date="2020-12" db="EMBL/GenBank/DDBJ databases">
        <title>FDA dAtabase for Regulatory Grade micrObial Sequences (FDA-ARGOS): Supporting development and validation of Infectious Disease Dx tests.</title>
        <authorList>
            <person name="Sproer C."/>
            <person name="Gronow S."/>
            <person name="Severitt S."/>
            <person name="Schroder I."/>
            <person name="Tallon L."/>
            <person name="Sadzewicz L."/>
            <person name="Zhao X."/>
            <person name="Boylan J."/>
            <person name="Ott S."/>
            <person name="Bowen H."/>
            <person name="Vavikolanu K."/>
            <person name="Mehta A."/>
            <person name="Aluvathingal J."/>
            <person name="Nadendla S."/>
            <person name="Lowell S."/>
            <person name="Myers T."/>
            <person name="Yan Y."/>
            <person name="Sichtig H."/>
        </authorList>
    </citation>
    <scope>NUCLEOTIDE SEQUENCE [LARGE SCALE GENOMIC DNA]</scope>
    <source>
        <strain evidence="1 2">FDAARGOS_890</strain>
    </source>
</reference>
<proteinExistence type="predicted"/>
<evidence type="ECO:0000313" key="2">
    <source>
        <dbReference type="Proteomes" id="UP000595064"/>
    </source>
</evidence>
<dbReference type="PROSITE" id="PS50096">
    <property type="entry name" value="IQ"/>
    <property type="match status" value="1"/>
</dbReference>
<organism evidence="1 2">
    <name type="scientific">Delftia lacustris</name>
    <dbReference type="NCBI Taxonomy" id="558537"/>
    <lineage>
        <taxon>Bacteria</taxon>
        <taxon>Pseudomonadati</taxon>
        <taxon>Pseudomonadota</taxon>
        <taxon>Betaproteobacteria</taxon>
        <taxon>Burkholderiales</taxon>
        <taxon>Comamonadaceae</taxon>
        <taxon>Delftia</taxon>
    </lineage>
</organism>
<protein>
    <submittedName>
        <fullName evidence="1">Uncharacterized protein</fullName>
    </submittedName>
</protein>
<keyword evidence="2" id="KW-1185">Reference proteome</keyword>